<comment type="subcellular location">
    <subcellularLocation>
        <location evidence="1">Membrane</location>
        <topology evidence="1">Multi-pass membrane protein</topology>
    </subcellularLocation>
</comment>
<keyword evidence="5 7" id="KW-0472">Membrane</keyword>
<dbReference type="InterPro" id="IPR004837">
    <property type="entry name" value="NaCa_Exmemb"/>
</dbReference>
<dbReference type="GO" id="GO:0016020">
    <property type="term" value="C:membrane"/>
    <property type="evidence" value="ECO:0007669"/>
    <property type="project" value="UniProtKB-SubCell"/>
</dbReference>
<feature type="transmembrane region" description="Helical" evidence="7">
    <location>
        <begin position="120"/>
        <end position="139"/>
    </location>
</feature>
<dbReference type="PANTHER" id="PTHR12266:SF0">
    <property type="entry name" value="MITOCHONDRIAL SODIUM_CALCIUM EXCHANGER PROTEIN"/>
    <property type="match status" value="1"/>
</dbReference>
<accession>Q8T929</accession>
<evidence type="ECO:0000256" key="2">
    <source>
        <dbReference type="ARBA" id="ARBA00022448"/>
    </source>
</evidence>
<evidence type="ECO:0000256" key="1">
    <source>
        <dbReference type="ARBA" id="ARBA00004141"/>
    </source>
</evidence>
<feature type="transmembrane region" description="Helical" evidence="7">
    <location>
        <begin position="422"/>
        <end position="440"/>
    </location>
</feature>
<feature type="region of interest" description="Disordered" evidence="6">
    <location>
        <begin position="270"/>
        <end position="308"/>
    </location>
</feature>
<proteinExistence type="evidence at transcript level"/>
<dbReference type="AlphaFoldDB" id="Q8T929"/>
<evidence type="ECO:0000256" key="4">
    <source>
        <dbReference type="ARBA" id="ARBA00022989"/>
    </source>
</evidence>
<feature type="domain" description="Sodium/calcium exchanger membrane region" evidence="8">
    <location>
        <begin position="69"/>
        <end position="199"/>
    </location>
</feature>
<keyword evidence="2" id="KW-0813">Transport</keyword>
<dbReference type="Gene3D" id="1.20.1420.30">
    <property type="entry name" value="NCX, central ion-binding region"/>
    <property type="match status" value="2"/>
</dbReference>
<feature type="transmembrane region" description="Helical" evidence="7">
    <location>
        <begin position="38"/>
        <end position="63"/>
    </location>
</feature>
<protein>
    <submittedName>
        <fullName evidence="9">Cation-exchanger protein 1</fullName>
    </submittedName>
</protein>
<keyword evidence="3 7" id="KW-0812">Transmembrane</keyword>
<reference evidence="9" key="1">
    <citation type="submission" date="2002-01" db="EMBL/GenBank/DDBJ databases">
        <title>A non-architectural cargo protein in Tetrahymena thermophila dense core secretory granules.</title>
        <authorList>
            <person name="Turkewitz A.P."/>
            <person name="Haddad A."/>
        </authorList>
    </citation>
    <scope>NUCLEOTIDE SEQUENCE</scope>
</reference>
<evidence type="ECO:0000256" key="7">
    <source>
        <dbReference type="SAM" id="Phobius"/>
    </source>
</evidence>
<feature type="transmembrane region" description="Helical" evidence="7">
    <location>
        <begin position="390"/>
        <end position="410"/>
    </location>
</feature>
<evidence type="ECO:0000256" key="5">
    <source>
        <dbReference type="ARBA" id="ARBA00023136"/>
    </source>
</evidence>
<dbReference type="EMBL" id="AY075148">
    <property type="protein sequence ID" value="AAL79511.1"/>
    <property type="molecule type" value="mRNA"/>
</dbReference>
<evidence type="ECO:0000313" key="9">
    <source>
        <dbReference type="EMBL" id="AAL79511.1"/>
    </source>
</evidence>
<dbReference type="Pfam" id="PF01699">
    <property type="entry name" value="Na_Ca_ex"/>
    <property type="match status" value="2"/>
</dbReference>
<dbReference type="InterPro" id="IPR051359">
    <property type="entry name" value="CaCA_antiporter"/>
</dbReference>
<evidence type="ECO:0000259" key="8">
    <source>
        <dbReference type="Pfam" id="PF01699"/>
    </source>
</evidence>
<evidence type="ECO:0000256" key="3">
    <source>
        <dbReference type="ARBA" id="ARBA00022692"/>
    </source>
</evidence>
<evidence type="ECO:0000256" key="6">
    <source>
        <dbReference type="SAM" id="MobiDB-lite"/>
    </source>
</evidence>
<feature type="transmembrane region" description="Helical" evidence="7">
    <location>
        <begin position="182"/>
        <end position="200"/>
    </location>
</feature>
<dbReference type="GO" id="GO:0008324">
    <property type="term" value="F:monoatomic cation transmembrane transporter activity"/>
    <property type="evidence" value="ECO:0007669"/>
    <property type="project" value="TreeGrafter"/>
</dbReference>
<sequence>MSSDTQCTFRNIQELPQDQVCDFVDQNCNVEQLVKFSYFYFCQVKQSIIVLDLLTILIPLYAFRMLSQISEYYLSPALAKVSKCFKLSQSVAGVTLLALGNGGPDVATAIVAGSSGGDSITIAVGSIFGAGLFVTTYTLQNVIQNAGSIHIKSKTFVRDMVFYLIGCCVVFIYTIVGSINLGMAIGFMSIYGLFLFTVIYQDRQRAKQEIAQSKIRKMDTIQTQRVEEALPEIPLEQKQEVQINCIQANQMPAVLNTLHDQNEERDIEGKSFVQDEQNNQNKEGYDSIKRQESAPYNKNQTEEENSEEKVKDIMTEKYENFWDKFKEMGILERLLILTEIPIDVARYLIIPPAEENQWNKWRAMITTITGPLAFMWGSQQNLNATINDEGFLVIYIVLIISFIASILIFFSTKNNQPPQIMWLFSIFSFVVAVVLLGQAAQVMIDFINFFQIVTNMNKTFLGMTVLAWGNSATDFFLNSSLASIGYGVMAATGCFAGQAFDLYLGFGIALIFYSNQSNSSLSIFTGSSTLDWINNSIAISVILFVIISSAISIIVGLKLKFSYDQGKYTTFLKYYYLCALTFCIILCAADQFYE</sequence>
<feature type="transmembrane region" description="Helical" evidence="7">
    <location>
        <begin position="484"/>
        <end position="512"/>
    </location>
</feature>
<feature type="transmembrane region" description="Helical" evidence="7">
    <location>
        <begin position="532"/>
        <end position="554"/>
    </location>
</feature>
<dbReference type="PANTHER" id="PTHR12266">
    <property type="entry name" value="NA+/CA2+ K+ INDEPENDENT EXCHANGER"/>
    <property type="match status" value="1"/>
</dbReference>
<name>Q8T929_TETTH</name>
<keyword evidence="4 7" id="KW-1133">Transmembrane helix</keyword>
<organism evidence="9">
    <name type="scientific">Tetrahymena thermophila</name>
    <dbReference type="NCBI Taxonomy" id="5911"/>
    <lineage>
        <taxon>Eukaryota</taxon>
        <taxon>Sar</taxon>
        <taxon>Alveolata</taxon>
        <taxon>Ciliophora</taxon>
        <taxon>Intramacronucleata</taxon>
        <taxon>Oligohymenophorea</taxon>
        <taxon>Hymenostomatida</taxon>
        <taxon>Tetrahymenina</taxon>
        <taxon>Tetrahymenidae</taxon>
        <taxon>Tetrahymena</taxon>
    </lineage>
</organism>
<dbReference type="InterPro" id="IPR044880">
    <property type="entry name" value="NCX_ion-bd_dom_sf"/>
</dbReference>
<feature type="transmembrane region" description="Helical" evidence="7">
    <location>
        <begin position="574"/>
        <end position="593"/>
    </location>
</feature>
<feature type="transmembrane region" description="Helical" evidence="7">
    <location>
        <begin position="160"/>
        <end position="176"/>
    </location>
</feature>
<feature type="compositionally biased region" description="Basic and acidic residues" evidence="6">
    <location>
        <begin position="283"/>
        <end position="292"/>
    </location>
</feature>
<feature type="domain" description="Sodium/calcium exchanger membrane region" evidence="8">
    <location>
        <begin position="425"/>
        <end position="557"/>
    </location>
</feature>